<evidence type="ECO:0000313" key="7">
    <source>
        <dbReference type="EMBL" id="KAG2192422.1"/>
    </source>
</evidence>
<feature type="transmembrane region" description="Helical" evidence="5">
    <location>
        <begin position="375"/>
        <end position="395"/>
    </location>
</feature>
<dbReference type="InterPro" id="IPR004853">
    <property type="entry name" value="Sugar_P_trans_dom"/>
</dbReference>
<evidence type="ECO:0000259" key="6">
    <source>
        <dbReference type="Pfam" id="PF03151"/>
    </source>
</evidence>
<evidence type="ECO:0000256" key="4">
    <source>
        <dbReference type="ARBA" id="ARBA00023136"/>
    </source>
</evidence>
<dbReference type="Proteomes" id="UP000650833">
    <property type="component" value="Unassembled WGS sequence"/>
</dbReference>
<feature type="transmembrane region" description="Helical" evidence="5">
    <location>
        <begin position="222"/>
        <end position="239"/>
    </location>
</feature>
<reference evidence="7" key="1">
    <citation type="submission" date="2020-12" db="EMBL/GenBank/DDBJ databases">
        <title>Metabolic potential, ecology and presence of endohyphal bacteria is reflected in genomic diversity of Mucoromycotina.</title>
        <authorList>
            <person name="Muszewska A."/>
            <person name="Okrasinska A."/>
            <person name="Steczkiewicz K."/>
            <person name="Drgas O."/>
            <person name="Orlowska M."/>
            <person name="Perlinska-Lenart U."/>
            <person name="Aleksandrzak-Piekarczyk T."/>
            <person name="Szatraj K."/>
            <person name="Zielenkiewicz U."/>
            <person name="Pilsyk S."/>
            <person name="Malc E."/>
            <person name="Mieczkowski P."/>
            <person name="Kruszewska J.S."/>
            <person name="Biernat P."/>
            <person name="Pawlowska J."/>
        </authorList>
    </citation>
    <scope>NUCLEOTIDE SEQUENCE</scope>
    <source>
        <strain evidence="7">CBS 226.32</strain>
    </source>
</reference>
<proteinExistence type="predicted"/>
<feature type="transmembrane region" description="Helical" evidence="5">
    <location>
        <begin position="194"/>
        <end position="216"/>
    </location>
</feature>
<keyword evidence="8" id="KW-1185">Reference proteome</keyword>
<evidence type="ECO:0000256" key="2">
    <source>
        <dbReference type="ARBA" id="ARBA00022692"/>
    </source>
</evidence>
<gene>
    <name evidence="7" type="ORF">INT46_007561</name>
</gene>
<protein>
    <recommendedName>
        <fullName evidence="6">Sugar phosphate transporter domain-containing protein</fullName>
    </recommendedName>
</protein>
<organism evidence="7 8">
    <name type="scientific">Mucor plumbeus</name>
    <dbReference type="NCBI Taxonomy" id="97098"/>
    <lineage>
        <taxon>Eukaryota</taxon>
        <taxon>Fungi</taxon>
        <taxon>Fungi incertae sedis</taxon>
        <taxon>Mucoromycota</taxon>
        <taxon>Mucoromycotina</taxon>
        <taxon>Mucoromycetes</taxon>
        <taxon>Mucorales</taxon>
        <taxon>Mucorineae</taxon>
        <taxon>Mucoraceae</taxon>
        <taxon>Mucor</taxon>
    </lineage>
</organism>
<keyword evidence="2 5" id="KW-0812">Transmembrane</keyword>
<dbReference type="AlphaFoldDB" id="A0A8H7QGV2"/>
<comment type="subcellular location">
    <subcellularLocation>
        <location evidence="1">Membrane</location>
        <topology evidence="1">Multi-pass membrane protein</topology>
    </subcellularLocation>
</comment>
<sequence length="474" mass="53794">MFVTKPSSGEIARTISEDYSSYPDISNAPKLRHQLQQEDVATDSQSTWLANESKIKTTGSSTASIRTFSPTGTRYNNKKGRGVFSFLKETTDPDIQNDLSTRHVEDKGNIFENAVWNRVPGSQHFVVSDNLKFILNCCMWYISSSLTNNVGKSIMNAFQFPVTLTFVQFGLVAFWCYVIAVFKSSRIRSPTNDILKTITPLALFLIVGHVFSSIAISRVPVSLVHTIKALAPLFTVLFYRLVFQVSYTQRVYVSLLPLTLGVILACSFTFSNNIVGLSCALGSCFIFVTQNIFSKKLLFKESKLGDRNPNKLDKLNVLFYSSTISFLLMVPLWIYYDGNGLFFDQPIIDNDYTMSTSRLVIYFFLNGTMNFSQNWFAFTTLSLTSPVTYSILSLLKRIFVIVMSIVWFGQYISLTQFVGIFLTFIGLWMYQKAKSDVDKGEIKIREKESIDMLPIQKESDNTTWIDNNDDTKLK</sequence>
<evidence type="ECO:0000313" key="8">
    <source>
        <dbReference type="Proteomes" id="UP000650833"/>
    </source>
</evidence>
<keyword evidence="3 5" id="KW-1133">Transmembrane helix</keyword>
<dbReference type="EMBL" id="JAEPRC010000728">
    <property type="protein sequence ID" value="KAG2192422.1"/>
    <property type="molecule type" value="Genomic_DNA"/>
</dbReference>
<dbReference type="InterPro" id="IPR037185">
    <property type="entry name" value="EmrE-like"/>
</dbReference>
<evidence type="ECO:0000256" key="5">
    <source>
        <dbReference type="SAM" id="Phobius"/>
    </source>
</evidence>
<feature type="transmembrane region" description="Helical" evidence="5">
    <location>
        <begin position="274"/>
        <end position="294"/>
    </location>
</feature>
<feature type="transmembrane region" description="Helical" evidence="5">
    <location>
        <begin position="251"/>
        <end position="268"/>
    </location>
</feature>
<feature type="transmembrane region" description="Helical" evidence="5">
    <location>
        <begin position="407"/>
        <end position="430"/>
    </location>
</feature>
<dbReference type="GO" id="GO:0016020">
    <property type="term" value="C:membrane"/>
    <property type="evidence" value="ECO:0007669"/>
    <property type="project" value="UniProtKB-SubCell"/>
</dbReference>
<accession>A0A8H7QGV2</accession>
<evidence type="ECO:0000256" key="1">
    <source>
        <dbReference type="ARBA" id="ARBA00004141"/>
    </source>
</evidence>
<dbReference type="InterPro" id="IPR050186">
    <property type="entry name" value="TPT_transporter"/>
</dbReference>
<dbReference type="PANTHER" id="PTHR11132">
    <property type="entry name" value="SOLUTE CARRIER FAMILY 35"/>
    <property type="match status" value="1"/>
</dbReference>
<keyword evidence="4 5" id="KW-0472">Membrane</keyword>
<dbReference type="Pfam" id="PF03151">
    <property type="entry name" value="TPT"/>
    <property type="match status" value="1"/>
</dbReference>
<comment type="caution">
    <text evidence="7">The sequence shown here is derived from an EMBL/GenBank/DDBJ whole genome shotgun (WGS) entry which is preliminary data.</text>
</comment>
<name>A0A8H7QGV2_9FUNG</name>
<dbReference type="OrthoDB" id="1588579at2759"/>
<dbReference type="SUPFAM" id="SSF103481">
    <property type="entry name" value="Multidrug resistance efflux transporter EmrE"/>
    <property type="match status" value="1"/>
</dbReference>
<feature type="transmembrane region" description="Helical" evidence="5">
    <location>
        <begin position="158"/>
        <end position="182"/>
    </location>
</feature>
<evidence type="ECO:0000256" key="3">
    <source>
        <dbReference type="ARBA" id="ARBA00022989"/>
    </source>
</evidence>
<feature type="transmembrane region" description="Helical" evidence="5">
    <location>
        <begin position="315"/>
        <end position="336"/>
    </location>
</feature>
<feature type="domain" description="Sugar phosphate transporter" evidence="6">
    <location>
        <begin position="133"/>
        <end position="430"/>
    </location>
</feature>